<dbReference type="EMBL" id="BMAC01000157">
    <property type="protein sequence ID" value="GFP87850.1"/>
    <property type="molecule type" value="Genomic_DNA"/>
</dbReference>
<reference evidence="3" key="1">
    <citation type="submission" date="2020-07" db="EMBL/GenBank/DDBJ databases">
        <title>Ethylene signaling mediates host invasion by parasitic plants.</title>
        <authorList>
            <person name="Yoshida S."/>
        </authorList>
    </citation>
    <scope>NUCLEOTIDE SEQUENCE</scope>
    <source>
        <strain evidence="3">Okayama</strain>
    </source>
</reference>
<accession>A0A830BJR9</accession>
<keyword evidence="1" id="KW-0677">Repeat</keyword>
<dbReference type="Pfam" id="PF12854">
    <property type="entry name" value="PPR_1"/>
    <property type="match status" value="1"/>
</dbReference>
<dbReference type="NCBIfam" id="TIGR00756">
    <property type="entry name" value="PPR"/>
    <property type="match status" value="6"/>
</dbReference>
<feature type="repeat" description="PPR" evidence="2">
    <location>
        <begin position="321"/>
        <end position="351"/>
    </location>
</feature>
<dbReference type="PANTHER" id="PTHR47926:SF526">
    <property type="entry name" value="PENTACOTRIPEPTIDE-REPEAT REGION OF PRORP DOMAIN-CONTAINING PROTEIN"/>
    <property type="match status" value="1"/>
</dbReference>
<dbReference type="OrthoDB" id="185373at2759"/>
<organism evidence="3 4">
    <name type="scientific">Phtheirospermum japonicum</name>
    <dbReference type="NCBI Taxonomy" id="374723"/>
    <lineage>
        <taxon>Eukaryota</taxon>
        <taxon>Viridiplantae</taxon>
        <taxon>Streptophyta</taxon>
        <taxon>Embryophyta</taxon>
        <taxon>Tracheophyta</taxon>
        <taxon>Spermatophyta</taxon>
        <taxon>Magnoliopsida</taxon>
        <taxon>eudicotyledons</taxon>
        <taxon>Gunneridae</taxon>
        <taxon>Pentapetalae</taxon>
        <taxon>asterids</taxon>
        <taxon>lamiids</taxon>
        <taxon>Lamiales</taxon>
        <taxon>Orobanchaceae</taxon>
        <taxon>Orobanchaceae incertae sedis</taxon>
        <taxon>Phtheirospermum</taxon>
    </lineage>
</organism>
<protein>
    <submittedName>
        <fullName evidence="3">Pentatricopeptide repeat-containing protein at5g66520</fullName>
    </submittedName>
</protein>
<feature type="repeat" description="PPR" evidence="2">
    <location>
        <begin position="185"/>
        <end position="219"/>
    </location>
</feature>
<dbReference type="Gene3D" id="1.25.40.10">
    <property type="entry name" value="Tetratricopeptide repeat domain"/>
    <property type="match status" value="4"/>
</dbReference>
<evidence type="ECO:0000256" key="2">
    <source>
        <dbReference type="PROSITE-ProRule" id="PRU00708"/>
    </source>
</evidence>
<feature type="repeat" description="PPR" evidence="2">
    <location>
        <begin position="81"/>
        <end position="115"/>
    </location>
</feature>
<evidence type="ECO:0000313" key="3">
    <source>
        <dbReference type="EMBL" id="GFP87850.1"/>
    </source>
</evidence>
<dbReference type="InterPro" id="IPR011990">
    <property type="entry name" value="TPR-like_helical_dom_sf"/>
</dbReference>
<dbReference type="Pfam" id="PF01535">
    <property type="entry name" value="PPR"/>
    <property type="match status" value="2"/>
</dbReference>
<dbReference type="FunFam" id="1.25.40.10:FF:000348">
    <property type="entry name" value="Pentatricopeptide repeat-containing protein chloroplastic"/>
    <property type="match status" value="1"/>
</dbReference>
<dbReference type="GO" id="GO:0009451">
    <property type="term" value="P:RNA modification"/>
    <property type="evidence" value="ECO:0007669"/>
    <property type="project" value="InterPro"/>
</dbReference>
<comment type="caution">
    <text evidence="3">The sequence shown here is derived from an EMBL/GenBank/DDBJ whole genome shotgun (WGS) entry which is preliminary data.</text>
</comment>
<gene>
    <name evidence="3" type="ORF">PHJA_000928700</name>
</gene>
<proteinExistence type="predicted"/>
<evidence type="ECO:0000313" key="4">
    <source>
        <dbReference type="Proteomes" id="UP000653305"/>
    </source>
</evidence>
<dbReference type="Pfam" id="PF13041">
    <property type="entry name" value="PPR_2"/>
    <property type="match status" value="3"/>
</dbReference>
<dbReference type="GO" id="GO:0003723">
    <property type="term" value="F:RNA binding"/>
    <property type="evidence" value="ECO:0007669"/>
    <property type="project" value="InterPro"/>
</dbReference>
<dbReference type="InterPro" id="IPR002885">
    <property type="entry name" value="PPR_rpt"/>
</dbReference>
<dbReference type="InterPro" id="IPR046960">
    <property type="entry name" value="PPR_At4g14850-like_plant"/>
</dbReference>
<dbReference type="InterPro" id="IPR046848">
    <property type="entry name" value="E_motif"/>
</dbReference>
<feature type="repeat" description="PPR" evidence="2">
    <location>
        <begin position="220"/>
        <end position="250"/>
    </location>
</feature>
<dbReference type="PROSITE" id="PS51375">
    <property type="entry name" value="PPR"/>
    <property type="match status" value="5"/>
</dbReference>
<name>A0A830BJR9_9LAMI</name>
<dbReference type="AlphaFoldDB" id="A0A830BJR9"/>
<dbReference type="PANTHER" id="PTHR47926">
    <property type="entry name" value="PENTATRICOPEPTIDE REPEAT-CONTAINING PROTEIN"/>
    <property type="match status" value="1"/>
</dbReference>
<feature type="repeat" description="PPR" evidence="2">
    <location>
        <begin position="116"/>
        <end position="150"/>
    </location>
</feature>
<dbReference type="Proteomes" id="UP000653305">
    <property type="component" value="Unassembled WGS sequence"/>
</dbReference>
<sequence length="556" mass="62613">MFAEQSFPAYSSNSRSLQQHVFFLLHNRCKTLRQLSQTHAHITTNGLSQKSFILVKLLALYTSLNKFPCAHQLFDQVTNPSTALWNQIIRGYSNCGNPRKSVELFNNMARFSAPADQYTYNFVINGCAKGGLFEEGEQVHGKVLKSGFCWNVYVRTSLVDFYVKSSVKNGIGKAKQVFDEMGEKNVVTWNSLLSGCFRCGDVDGARRVFDEMPMRSVVSWTTMMAGCAQNGRCKEALALFREMQRENIDFDQVTLVAVLSACADLGDLSLGKWIHSYVFESFAFRKQPVLVSLNNALIHMYASCGEIEAAFGIFKQMERRTTVSWTSMITGFAKHGYGDEALAVFQWMESVMEENNIRPDGITFLGILCACSHSGYVNAGRYYFRSMIETWGIEPRIEHFGCMVDLLSRAGLLDEAHELVKSMPMKPNDAVWGALLGGCRIHKSVDLASDVVDWLTEELDPHRAAGYFVLLSNVYADAKKWQDVVAVRQKMLDIKTRKPPGRSWIQIEGSIYEFLADDRSHENAGLIYEVLGEITREARFQGYVSNFGDGIMGIED</sequence>
<dbReference type="FunFam" id="1.25.40.10:FF:000184">
    <property type="entry name" value="Pentatricopeptide repeat-containing protein, chloroplastic"/>
    <property type="match status" value="1"/>
</dbReference>
<dbReference type="Pfam" id="PF20431">
    <property type="entry name" value="E_motif"/>
    <property type="match status" value="1"/>
</dbReference>
<evidence type="ECO:0000256" key="1">
    <source>
        <dbReference type="ARBA" id="ARBA00022737"/>
    </source>
</evidence>
<keyword evidence="4" id="KW-1185">Reference proteome</keyword>